<dbReference type="STRING" id="22663.A0A218X722"/>
<dbReference type="PANTHER" id="PTHR47591:SF1">
    <property type="entry name" value="ZINC FINGER PROTEIN ZAT2-RELATED"/>
    <property type="match status" value="1"/>
</dbReference>
<evidence type="ECO:0000256" key="1">
    <source>
        <dbReference type="PROSITE-ProRule" id="PRU00042"/>
    </source>
</evidence>
<dbReference type="InterPro" id="IPR013087">
    <property type="entry name" value="Znf_C2H2_type"/>
</dbReference>
<proteinExistence type="predicted"/>
<protein>
    <recommendedName>
        <fullName evidence="3">C2H2-type domain-containing protein</fullName>
    </recommendedName>
</protein>
<feature type="region of interest" description="Disordered" evidence="2">
    <location>
        <begin position="36"/>
        <end position="58"/>
    </location>
</feature>
<feature type="domain" description="C2H2-type" evidence="3">
    <location>
        <begin position="202"/>
        <end position="229"/>
    </location>
</feature>
<accession>A0A218X722</accession>
<evidence type="ECO:0000313" key="5">
    <source>
        <dbReference type="EMBL" id="PKI31760.1"/>
    </source>
</evidence>
<dbReference type="PANTHER" id="PTHR47591">
    <property type="entry name" value="ZINC FINGER PROTEIN ZAT2-RELATED"/>
    <property type="match status" value="1"/>
</dbReference>
<evidence type="ECO:0000313" key="7">
    <source>
        <dbReference type="Proteomes" id="UP000233551"/>
    </source>
</evidence>
<dbReference type="SMART" id="SM00355">
    <property type="entry name" value="ZnF_C2H2"/>
    <property type="match status" value="3"/>
</dbReference>
<dbReference type="GeneID" id="116194980"/>
<evidence type="ECO:0000313" key="4">
    <source>
        <dbReference type="EMBL" id="OWM80499.1"/>
    </source>
</evidence>
<dbReference type="AlphaFoldDB" id="A0A218X722"/>
<dbReference type="Gene3D" id="3.30.160.60">
    <property type="entry name" value="Classic Zinc Finger"/>
    <property type="match status" value="1"/>
</dbReference>
<reference evidence="5 7" key="3">
    <citation type="submission" date="2017-11" db="EMBL/GenBank/DDBJ databases">
        <title>De-novo sequencing of pomegranate (Punica granatum L.) genome.</title>
        <authorList>
            <person name="Akparov Z."/>
            <person name="Amiraslanov A."/>
            <person name="Hajiyeva S."/>
            <person name="Abbasov M."/>
            <person name="Kaur K."/>
            <person name="Hamwieh A."/>
            <person name="Solovyev V."/>
            <person name="Salamov A."/>
            <person name="Braich B."/>
            <person name="Kosarev P."/>
            <person name="Mahmoud A."/>
            <person name="Hajiyev E."/>
            <person name="Babayeva S."/>
            <person name="Izzatullayeva V."/>
            <person name="Mammadov A."/>
            <person name="Mammadov A."/>
            <person name="Sharifova S."/>
            <person name="Ojaghi J."/>
            <person name="Eynullazada K."/>
            <person name="Bayramov B."/>
            <person name="Abdulazimova A."/>
            <person name="Shahmuradov I."/>
        </authorList>
    </citation>
    <scope>NUCLEOTIDE SEQUENCE [LARGE SCALE GENOMIC DNA]</scope>
    <source>
        <strain evidence="5">AG2017</strain>
        <strain evidence="7">cv. AG2017</strain>
        <tissue evidence="5">Leaf</tissue>
    </source>
</reference>
<dbReference type="OrthoDB" id="6077919at2759"/>
<sequence>MNYNGSQFGLSPSPSQQIPGSFFASSLLLGPCSFLTPKNQTQNTRGRRSGPLRTDLTLRPPCNVARRKRLHDPEPGEPKVARECPECGKKFWSWKALFGHMRCHPERQWRGINPPSSSLKQPGSPLHSRPATMLAGEATTAEEREVAESLRMLAGDDCASPSASGSSFTFTANNQRISTSGSALAVVAENDSTYPSGSSFQYECESCKKVFRTRQALGGHRATHKNVKGCSALSRSGATAADGSKISADCIEGKRVFLPENHRHHYRCGICLRTFSSGQALGGHMRSHFEAKGPPGLEVEPRLTLDLKLGL</sequence>
<organism evidence="4 6">
    <name type="scientific">Punica granatum</name>
    <name type="common">Pomegranate</name>
    <dbReference type="NCBI Taxonomy" id="22663"/>
    <lineage>
        <taxon>Eukaryota</taxon>
        <taxon>Viridiplantae</taxon>
        <taxon>Streptophyta</taxon>
        <taxon>Embryophyta</taxon>
        <taxon>Tracheophyta</taxon>
        <taxon>Spermatophyta</taxon>
        <taxon>Magnoliopsida</taxon>
        <taxon>eudicotyledons</taxon>
        <taxon>Gunneridae</taxon>
        <taxon>Pentapetalae</taxon>
        <taxon>rosids</taxon>
        <taxon>malvids</taxon>
        <taxon>Myrtales</taxon>
        <taxon>Lythraceae</taxon>
        <taxon>Punica</taxon>
    </lineage>
</organism>
<keyword evidence="7" id="KW-1185">Reference proteome</keyword>
<dbReference type="SUPFAM" id="SSF57667">
    <property type="entry name" value="beta-beta-alpha zinc fingers"/>
    <property type="match status" value="2"/>
</dbReference>
<reference evidence="4" key="2">
    <citation type="submission" date="2017-06" db="EMBL/GenBank/DDBJ databases">
        <title>The pomegranate genome and the genomics of punicalagin biosynthesis.</title>
        <authorList>
            <person name="Xu C."/>
        </authorList>
    </citation>
    <scope>NUCLEOTIDE SEQUENCE [LARGE SCALE GENOMIC DNA]</scope>
    <source>
        <tissue evidence="4">Fresh leaf</tissue>
    </source>
</reference>
<dbReference type="PROSITE" id="PS00028">
    <property type="entry name" value="ZINC_FINGER_C2H2_1"/>
    <property type="match status" value="3"/>
</dbReference>
<reference evidence="6" key="1">
    <citation type="journal article" date="2017" name="Plant J.">
        <title>The pomegranate (Punica granatum L.) genome and the genomics of punicalagin biosynthesis.</title>
        <authorList>
            <person name="Qin G."/>
            <person name="Xu C."/>
            <person name="Ming R."/>
            <person name="Tang H."/>
            <person name="Guyot R."/>
            <person name="Kramer E.M."/>
            <person name="Hu Y."/>
            <person name="Yi X."/>
            <person name="Qi Y."/>
            <person name="Xu X."/>
            <person name="Gao Z."/>
            <person name="Pan H."/>
            <person name="Jian J."/>
            <person name="Tian Y."/>
            <person name="Yue Z."/>
            <person name="Xu Y."/>
        </authorList>
    </citation>
    <scope>NUCLEOTIDE SEQUENCE [LARGE SCALE GENOMIC DNA]</scope>
    <source>
        <strain evidence="6">cv. Dabenzi</strain>
    </source>
</reference>
<name>A0A218X722_PUNGR</name>
<keyword evidence="1" id="KW-0863">Zinc-finger</keyword>
<evidence type="ECO:0000256" key="2">
    <source>
        <dbReference type="SAM" id="MobiDB-lite"/>
    </source>
</evidence>
<dbReference type="EMBL" id="MTKT01002229">
    <property type="protein sequence ID" value="OWM80499.1"/>
    <property type="molecule type" value="Genomic_DNA"/>
</dbReference>
<evidence type="ECO:0000259" key="3">
    <source>
        <dbReference type="PROSITE" id="PS50157"/>
    </source>
</evidence>
<dbReference type="Proteomes" id="UP000233551">
    <property type="component" value="Unassembled WGS sequence"/>
</dbReference>
<gene>
    <name evidence="4" type="ORF">CDL15_Pgr019779</name>
    <name evidence="5" type="ORF">CRG98_047849</name>
</gene>
<dbReference type="GO" id="GO:0008270">
    <property type="term" value="F:zinc ion binding"/>
    <property type="evidence" value="ECO:0007669"/>
    <property type="project" value="UniProtKB-KW"/>
</dbReference>
<dbReference type="Pfam" id="PF13912">
    <property type="entry name" value="zf-C2H2_6"/>
    <property type="match status" value="3"/>
</dbReference>
<comment type="caution">
    <text evidence="4">The sequence shown here is derived from an EMBL/GenBank/DDBJ whole genome shotgun (WGS) entry which is preliminary data.</text>
</comment>
<dbReference type="EMBL" id="PGOL01008419">
    <property type="protein sequence ID" value="PKI31760.1"/>
    <property type="molecule type" value="Genomic_DNA"/>
</dbReference>
<feature type="domain" description="C2H2-type" evidence="3">
    <location>
        <begin position="82"/>
        <end position="109"/>
    </location>
</feature>
<keyword evidence="1" id="KW-0862">Zinc</keyword>
<feature type="domain" description="C2H2-type" evidence="3">
    <location>
        <begin position="266"/>
        <end position="293"/>
    </location>
</feature>
<evidence type="ECO:0000313" key="6">
    <source>
        <dbReference type="Proteomes" id="UP000197138"/>
    </source>
</evidence>
<dbReference type="InterPro" id="IPR036236">
    <property type="entry name" value="Znf_C2H2_sf"/>
</dbReference>
<dbReference type="PROSITE" id="PS50157">
    <property type="entry name" value="ZINC_FINGER_C2H2_2"/>
    <property type="match status" value="3"/>
</dbReference>
<dbReference type="Proteomes" id="UP000197138">
    <property type="component" value="Unassembled WGS sequence"/>
</dbReference>
<keyword evidence="1" id="KW-0479">Metal-binding</keyword>